<evidence type="ECO:0008006" key="3">
    <source>
        <dbReference type="Google" id="ProtNLM"/>
    </source>
</evidence>
<reference evidence="1 2" key="1">
    <citation type="submission" date="2020-01" db="EMBL/GenBank/DDBJ databases">
        <authorList>
            <person name="Lee S.D."/>
        </authorList>
    </citation>
    <scope>NUCLEOTIDE SEQUENCE [LARGE SCALE GENOMIC DNA]</scope>
    <source>
        <strain evidence="1 2">SAP-35</strain>
    </source>
</reference>
<evidence type="ECO:0000313" key="1">
    <source>
        <dbReference type="EMBL" id="NGZ84047.1"/>
    </source>
</evidence>
<gene>
    <name evidence="1" type="ORF">GW587_07240</name>
</gene>
<proteinExistence type="predicted"/>
<dbReference type="Proteomes" id="UP000666369">
    <property type="component" value="Unassembled WGS sequence"/>
</dbReference>
<evidence type="ECO:0000313" key="2">
    <source>
        <dbReference type="Proteomes" id="UP000666369"/>
    </source>
</evidence>
<keyword evidence="2" id="KW-1185">Reference proteome</keyword>
<organism evidence="1 2">
    <name type="scientific">Duganella aceris</name>
    <dbReference type="NCBI Taxonomy" id="2703883"/>
    <lineage>
        <taxon>Bacteria</taxon>
        <taxon>Pseudomonadati</taxon>
        <taxon>Pseudomonadota</taxon>
        <taxon>Betaproteobacteria</taxon>
        <taxon>Burkholderiales</taxon>
        <taxon>Oxalobacteraceae</taxon>
        <taxon>Telluria group</taxon>
        <taxon>Duganella</taxon>
    </lineage>
</organism>
<comment type="caution">
    <text evidence="1">The sequence shown here is derived from an EMBL/GenBank/DDBJ whole genome shotgun (WGS) entry which is preliminary data.</text>
</comment>
<reference evidence="2" key="2">
    <citation type="submission" date="2023-07" db="EMBL/GenBank/DDBJ databases">
        <title>Duganella aceri sp. nov., isolated from tree sap.</title>
        <authorList>
            <person name="Kim I.S."/>
        </authorList>
    </citation>
    <scope>NUCLEOTIDE SEQUENCE [LARGE SCALE GENOMIC DNA]</scope>
    <source>
        <strain evidence="2">SAP-35</strain>
    </source>
</reference>
<sequence>MLPPPVAAPPPTPVASTISVDFTKGIDGWTAGVADYADDSEPTEAASGWSKLPPPVQGMGYFLISHNNSDDVFTYTKHQVGGFVPGAKYKLTFEMRYATSAALGCFGVGGARGESIYLVGAAVMDEPKLVKQVSGNSHRYRLNFDHGDQAVSGAQGKVLGLLGVEGLDCGGNEFAAASRKSDEPVTVQADKDGKFWLVLGTDSAFEGTNAIYLLGAKVDVKPL</sequence>
<accession>A0ABX0FHK5</accession>
<name>A0ABX0FHK5_9BURK</name>
<dbReference type="EMBL" id="JAADJT010000003">
    <property type="protein sequence ID" value="NGZ84047.1"/>
    <property type="molecule type" value="Genomic_DNA"/>
</dbReference>
<protein>
    <recommendedName>
        <fullName evidence="3">PEP-CTERM sorting domain-containing protein</fullName>
    </recommendedName>
</protein>